<protein>
    <submittedName>
        <fullName evidence="1">Uncharacterized protein</fullName>
    </submittedName>
</protein>
<sequence>MENNWINGGPFLEVSFVLETTDNSCETIMGLINSFNSLPISIEVQKNDLQTKLLEFEKGYNYDDNRTIHNLNLNGYIYINKKRKVLIEITRISTALVLVDFIFFGSQFDVEEWNQVGIQKSEYILFYQLLDELFKIYSFKIGCVEIEDNVLSLFDVFVEYPDEQYNIDNLDFNKVKNNHKPLYVKLNEN</sequence>
<dbReference type="RefSeq" id="WP_307409240.1">
    <property type="nucleotide sequence ID" value="NZ_JAUSUR010000005.1"/>
</dbReference>
<gene>
    <name evidence="1" type="ORF">J2S15_002764</name>
</gene>
<dbReference type="EMBL" id="JAUSUR010000005">
    <property type="protein sequence ID" value="MDQ0362011.1"/>
    <property type="molecule type" value="Genomic_DNA"/>
</dbReference>
<reference evidence="1 2" key="1">
    <citation type="submission" date="2023-07" db="EMBL/GenBank/DDBJ databases">
        <title>Genomic Encyclopedia of Type Strains, Phase IV (KMG-IV): sequencing the most valuable type-strain genomes for metagenomic binning, comparative biology and taxonomic classification.</title>
        <authorList>
            <person name="Goeker M."/>
        </authorList>
    </citation>
    <scope>NUCLEOTIDE SEQUENCE [LARGE SCALE GENOMIC DNA]</scope>
    <source>
        <strain evidence="1 2">DSM 16784</strain>
    </source>
</reference>
<name>A0ABU0E524_9FIRM</name>
<evidence type="ECO:0000313" key="2">
    <source>
        <dbReference type="Proteomes" id="UP001230220"/>
    </source>
</evidence>
<accession>A0ABU0E524</accession>
<dbReference type="Proteomes" id="UP001230220">
    <property type="component" value="Unassembled WGS sequence"/>
</dbReference>
<evidence type="ECO:0000313" key="1">
    <source>
        <dbReference type="EMBL" id="MDQ0362011.1"/>
    </source>
</evidence>
<comment type="caution">
    <text evidence="1">The sequence shown here is derived from an EMBL/GenBank/DDBJ whole genome shotgun (WGS) entry which is preliminary data.</text>
</comment>
<keyword evidence="2" id="KW-1185">Reference proteome</keyword>
<organism evidence="1 2">
    <name type="scientific">Breznakia pachnodae</name>
    <dbReference type="NCBI Taxonomy" id="265178"/>
    <lineage>
        <taxon>Bacteria</taxon>
        <taxon>Bacillati</taxon>
        <taxon>Bacillota</taxon>
        <taxon>Erysipelotrichia</taxon>
        <taxon>Erysipelotrichales</taxon>
        <taxon>Erysipelotrichaceae</taxon>
        <taxon>Breznakia</taxon>
    </lineage>
</organism>
<proteinExistence type="predicted"/>